<organism evidence="1 2">
    <name type="scientific">Corynebacterium phage Juicebox</name>
    <dbReference type="NCBI Taxonomy" id="2301600"/>
    <lineage>
        <taxon>Viruses</taxon>
        <taxon>Duplodnaviria</taxon>
        <taxon>Heunggongvirae</taxon>
        <taxon>Uroviricota</taxon>
        <taxon>Caudoviricetes</taxon>
        <taxon>Juiceboxvirus</taxon>
        <taxon>Juiceboxvirus juicebox</taxon>
    </lineage>
</organism>
<sequence>MTAQMTGRRTVAPRRPTVRACAWIAVRETVGLLLPRRWR</sequence>
<dbReference type="EMBL" id="MH727550">
    <property type="protein sequence ID" value="AYB69472.1"/>
    <property type="molecule type" value="Genomic_DNA"/>
</dbReference>
<reference evidence="2" key="1">
    <citation type="submission" date="2018-08" db="EMBL/GenBank/DDBJ databases">
        <authorList>
            <person name="Pathak A."/>
            <person name="Staton O.A."/>
            <person name="Aldaher A.R."/>
            <person name="Baird K.M."/>
            <person name="Borah A."/>
            <person name="Haggard G.E."/>
            <person name="Meesala S."/>
            <person name="Nealy S.L."/>
            <person name="Ramdas R."/>
            <person name="Rocha M."/>
            <person name="Sristi D."/>
            <person name="Thukral S."/>
            <person name="Walls C.E."/>
            <person name="Waqas M."/>
            <person name="Williams M.R."/>
            <person name="Winters A.K."/>
            <person name="Sahawneh K.J."/>
            <person name="Monti D.L."/>
            <person name="Garlena R.A."/>
            <person name="Russell D.A."/>
            <person name="Pope W.H."/>
            <person name="Jacobs-Sera D."/>
            <person name="Hatfull G.F."/>
        </authorList>
    </citation>
    <scope>NUCLEOTIDE SEQUENCE [LARGE SCALE GENOMIC DNA]</scope>
</reference>
<evidence type="ECO:0000313" key="2">
    <source>
        <dbReference type="Proteomes" id="UP000281572"/>
    </source>
</evidence>
<dbReference type="Proteomes" id="UP000281572">
    <property type="component" value="Segment"/>
</dbReference>
<evidence type="ECO:0000313" key="1">
    <source>
        <dbReference type="EMBL" id="AYB69472.1"/>
    </source>
</evidence>
<protein>
    <submittedName>
        <fullName evidence="1">Uncharacterized protein</fullName>
    </submittedName>
</protein>
<keyword evidence="2" id="KW-1185">Reference proteome</keyword>
<proteinExistence type="predicted"/>
<accession>A0A385UCJ5</accession>
<dbReference type="RefSeq" id="YP_009812812.1">
    <property type="nucleotide sequence ID" value="NC_048070.1"/>
</dbReference>
<gene>
    <name evidence="1" type="primary">43</name>
    <name evidence="1" type="ORF">JUICEBOX_43</name>
</gene>
<name>A0A385UCJ5_9CAUD</name>
<dbReference type="GeneID" id="55003884"/>
<dbReference type="KEGG" id="vg:55003884"/>